<dbReference type="OrthoDB" id="5287717at2759"/>
<sequence>MGIPLRDIRPSDPHGDDDDREQLLTGTGFESSKTQSPGTPKFVGPRHMMRHFYLRNAVAILTPTFVTAYFVFIWVYYLQNSSPVQFGPQYALFVFYSWFIISTVGLNLAKFGMVGVEAAMLMEPPWAAKNAMQLMAHCEHTWSGPSGWMELAKNTFLHWSGKKRITVWPSRTWYYLAMLSASAFIAIPISGLCMEPGDGHVHSHDEARVMGKNFENFNARLGNDPVARATLGWSISVTPRLPRLGLIYTLNPGRRQDYLEETPNTLPTEDGIEEAFLPVQAERPLTGRAWGLALRYNCSIVQTASEFGILKFRNDSRLEPILQPPARRVGTYDEPEALASIHMHYLDFTRRNVNVRLAIGSTAGYLPRVRFTQDLPGSGIGYAGNAAKAYPGLEVEEVLEFQLWQQLNTTVEGLTKVEGVELPLASDFFNSSIDYPIAGVSAPANLTEANLIGLRCTSSSAVGTAEIDGAYVTYKNFRRTDTATPEGAFSNQKFAPRLSWAMDNVVTGLSTTGGPFEEFDWYAALFSSVERTQPTFPAEFGKGLIGKLQQSYLQAEELRRSVLRAHATYALQLMYDGKYSVDREWLNPNLTMDRRSIVLTPGPVHPAIVVALLAVWSITSIVLSVWFGFRRRWAETLDGYSMFRFGADYARLLPKALEVDFGTEREAEILEKIPGLIGDARPEFMPGRISLVSQAGPGRGKAVKAKSYW</sequence>
<feature type="region of interest" description="Disordered" evidence="1">
    <location>
        <begin position="1"/>
        <end position="20"/>
    </location>
</feature>
<dbReference type="Proteomes" id="UP000016924">
    <property type="component" value="Unassembled WGS sequence"/>
</dbReference>
<accession>R7Z4Y8</accession>
<organism evidence="3 4">
    <name type="scientific">Coniosporium apollinis (strain CBS 100218)</name>
    <name type="common">Rock-inhabiting black yeast</name>
    <dbReference type="NCBI Taxonomy" id="1168221"/>
    <lineage>
        <taxon>Eukaryota</taxon>
        <taxon>Fungi</taxon>
        <taxon>Dikarya</taxon>
        <taxon>Ascomycota</taxon>
        <taxon>Pezizomycotina</taxon>
        <taxon>Dothideomycetes</taxon>
        <taxon>Dothideomycetes incertae sedis</taxon>
        <taxon>Coniosporium</taxon>
    </lineage>
</organism>
<keyword evidence="4" id="KW-1185">Reference proteome</keyword>
<gene>
    <name evidence="3" type="ORF">W97_08339</name>
</gene>
<feature type="transmembrane region" description="Helical" evidence="2">
    <location>
        <begin position="604"/>
        <end position="629"/>
    </location>
</feature>
<dbReference type="AlphaFoldDB" id="R7Z4Y8"/>
<feature type="transmembrane region" description="Helical" evidence="2">
    <location>
        <begin position="56"/>
        <end position="78"/>
    </location>
</feature>
<evidence type="ECO:0000256" key="2">
    <source>
        <dbReference type="SAM" id="Phobius"/>
    </source>
</evidence>
<evidence type="ECO:0000256" key="1">
    <source>
        <dbReference type="SAM" id="MobiDB-lite"/>
    </source>
</evidence>
<dbReference type="eggNOG" id="ENOG502SHTJ">
    <property type="taxonomic scope" value="Eukaryota"/>
</dbReference>
<dbReference type="OMA" id="LFEYALW"/>
<feature type="transmembrane region" description="Helical" evidence="2">
    <location>
        <begin position="172"/>
        <end position="192"/>
    </location>
</feature>
<dbReference type="RefSeq" id="XP_007784470.1">
    <property type="nucleotide sequence ID" value="XM_007786280.1"/>
</dbReference>
<protein>
    <submittedName>
        <fullName evidence="3">Uncharacterized protein</fullName>
    </submittedName>
</protein>
<dbReference type="HOGENOM" id="CLU_024888_0_0_1"/>
<feature type="compositionally biased region" description="Basic and acidic residues" evidence="1">
    <location>
        <begin position="1"/>
        <end position="14"/>
    </location>
</feature>
<keyword evidence="2" id="KW-0472">Membrane</keyword>
<feature type="transmembrane region" description="Helical" evidence="2">
    <location>
        <begin position="90"/>
        <end position="109"/>
    </location>
</feature>
<proteinExistence type="predicted"/>
<dbReference type="GeneID" id="19905650"/>
<reference evidence="4" key="1">
    <citation type="submission" date="2012-06" db="EMBL/GenBank/DDBJ databases">
        <title>The genome sequence of Coniosporium apollinis CBS 100218.</title>
        <authorList>
            <consortium name="The Broad Institute Genome Sequencing Platform"/>
            <person name="Cuomo C."/>
            <person name="Gorbushina A."/>
            <person name="Noack S."/>
            <person name="Walker B."/>
            <person name="Young S.K."/>
            <person name="Zeng Q."/>
            <person name="Gargeya S."/>
            <person name="Fitzgerald M."/>
            <person name="Haas B."/>
            <person name="Abouelleil A."/>
            <person name="Alvarado L."/>
            <person name="Arachchi H.M."/>
            <person name="Berlin A.M."/>
            <person name="Chapman S.B."/>
            <person name="Goldberg J."/>
            <person name="Griggs A."/>
            <person name="Gujja S."/>
            <person name="Hansen M."/>
            <person name="Howarth C."/>
            <person name="Imamovic A."/>
            <person name="Larimer J."/>
            <person name="McCowan C."/>
            <person name="Montmayeur A."/>
            <person name="Murphy C."/>
            <person name="Neiman D."/>
            <person name="Pearson M."/>
            <person name="Priest M."/>
            <person name="Roberts A."/>
            <person name="Saif S."/>
            <person name="Shea T."/>
            <person name="Sisk P."/>
            <person name="Sykes S."/>
            <person name="Wortman J."/>
            <person name="Nusbaum C."/>
            <person name="Birren B."/>
        </authorList>
    </citation>
    <scope>NUCLEOTIDE SEQUENCE [LARGE SCALE GENOMIC DNA]</scope>
    <source>
        <strain evidence="4">CBS 100218</strain>
    </source>
</reference>
<keyword evidence="2" id="KW-1133">Transmembrane helix</keyword>
<name>R7Z4Y8_CONA1</name>
<dbReference type="EMBL" id="JH767607">
    <property type="protein sequence ID" value="EON69153.1"/>
    <property type="molecule type" value="Genomic_DNA"/>
</dbReference>
<keyword evidence="2" id="KW-0812">Transmembrane</keyword>
<evidence type="ECO:0000313" key="3">
    <source>
        <dbReference type="EMBL" id="EON69153.1"/>
    </source>
</evidence>
<evidence type="ECO:0000313" key="4">
    <source>
        <dbReference type="Proteomes" id="UP000016924"/>
    </source>
</evidence>